<evidence type="ECO:0000313" key="8">
    <source>
        <dbReference type="Proteomes" id="UP001219525"/>
    </source>
</evidence>
<keyword evidence="3 6" id="KW-1133">Transmembrane helix</keyword>
<comment type="subcellular location">
    <subcellularLocation>
        <location evidence="1">Membrane</location>
        <topology evidence="1">Multi-pass membrane protein</topology>
    </subcellularLocation>
</comment>
<dbReference type="InterPro" id="IPR036259">
    <property type="entry name" value="MFS_trans_sf"/>
</dbReference>
<evidence type="ECO:0000256" key="5">
    <source>
        <dbReference type="SAM" id="MobiDB-lite"/>
    </source>
</evidence>
<dbReference type="GO" id="GO:0022857">
    <property type="term" value="F:transmembrane transporter activity"/>
    <property type="evidence" value="ECO:0007669"/>
    <property type="project" value="InterPro"/>
</dbReference>
<name>A0AAD6YU91_9AGAR</name>
<feature type="transmembrane region" description="Helical" evidence="6">
    <location>
        <begin position="587"/>
        <end position="612"/>
    </location>
</feature>
<evidence type="ECO:0000256" key="3">
    <source>
        <dbReference type="ARBA" id="ARBA00022989"/>
    </source>
</evidence>
<feature type="transmembrane region" description="Helical" evidence="6">
    <location>
        <begin position="243"/>
        <end position="266"/>
    </location>
</feature>
<feature type="region of interest" description="Disordered" evidence="5">
    <location>
        <begin position="654"/>
        <end position="700"/>
    </location>
</feature>
<evidence type="ECO:0000256" key="1">
    <source>
        <dbReference type="ARBA" id="ARBA00004141"/>
    </source>
</evidence>
<protein>
    <submittedName>
        <fullName evidence="7">Major facilitator superfamily domain-containing protein</fullName>
    </submittedName>
</protein>
<feature type="transmembrane region" description="Helical" evidence="6">
    <location>
        <begin position="618"/>
        <end position="640"/>
    </location>
</feature>
<feature type="transmembrane region" description="Helical" evidence="6">
    <location>
        <begin position="206"/>
        <end position="231"/>
    </location>
</feature>
<evidence type="ECO:0000256" key="4">
    <source>
        <dbReference type="ARBA" id="ARBA00023136"/>
    </source>
</evidence>
<evidence type="ECO:0000256" key="6">
    <source>
        <dbReference type="SAM" id="Phobius"/>
    </source>
</evidence>
<dbReference type="Pfam" id="PF07690">
    <property type="entry name" value="MFS_1"/>
    <property type="match status" value="1"/>
</dbReference>
<proteinExistence type="predicted"/>
<sequence>MAPTAMTRSDSRSASLDALVSSRVVNNGSEDVGERAPLLGDSVPRKKFYRARPLWLVPFAIIAALVRGMTLAPRVEVFTQLACSQLVHPKHTLINPPFPVGLEPTSLLFDHVEQLWDNEDSIPKQPVSQCKKDPAVQAGAARIQTVYAMTMGLLSALTTGWWGHFGDRHGRMKVFAITSFGWFLTDVTFILAATPSSPLASSGETLILIAPVFEGIFGGWSTIQSVTAAYVSDCTSSGSRSSVFSRFTGVSFLGFALGPVVGAWLIRHPIALIAGRPIPGQPSGQSVISVFWIAALGSFINFCLVLFVFPESVSKEQHRVSRTPRDSAVDAASPDRHKDGITTFIPWIIRDFFSPLATFIPTSVSVDGRQRRDWSLTFLACALFGHLLSAGLFQIKYLYGSHVYSWTPEQLSYYISFMGGGRALFLLFVLPRRCSSSAYISFLRYIPVVISRFKPKSNLPRPPPGATGAVSKQKPTKEHLAREIKFDLTVARVSLCIDVVANAAIVLAPAPADGLYTNALSGSTDEQFRRSQALFVGVSWTAGWGAGLVPAAQSLALCIVQSRALVAAEGAPGSDAAPAAGAQTGKLFGALAILQATGQMIFGPMLFGLVYYNTVATFPKAVFVTAMGILLAALLATFLVRTPLTEASKAVLRAPVEGEEEEGRGRPRTSKDLGRASGSGGGYGSTSSAVSMQEPVSPST</sequence>
<feature type="transmembrane region" description="Helical" evidence="6">
    <location>
        <begin position="411"/>
        <end position="430"/>
    </location>
</feature>
<evidence type="ECO:0000313" key="7">
    <source>
        <dbReference type="EMBL" id="KAJ7229165.1"/>
    </source>
</evidence>
<dbReference type="GO" id="GO:0016020">
    <property type="term" value="C:membrane"/>
    <property type="evidence" value="ECO:0007669"/>
    <property type="project" value="UniProtKB-SubCell"/>
</dbReference>
<dbReference type="Gene3D" id="1.20.1250.20">
    <property type="entry name" value="MFS general substrate transporter like domains"/>
    <property type="match status" value="1"/>
</dbReference>
<evidence type="ECO:0000256" key="2">
    <source>
        <dbReference type="ARBA" id="ARBA00022692"/>
    </source>
</evidence>
<dbReference type="AlphaFoldDB" id="A0AAD6YU91"/>
<accession>A0AAD6YU91</accession>
<dbReference type="EMBL" id="JARJCW010000002">
    <property type="protein sequence ID" value="KAJ7229165.1"/>
    <property type="molecule type" value="Genomic_DNA"/>
</dbReference>
<feature type="transmembrane region" description="Helical" evidence="6">
    <location>
        <begin position="54"/>
        <end position="72"/>
    </location>
</feature>
<feature type="transmembrane region" description="Helical" evidence="6">
    <location>
        <begin position="143"/>
        <end position="162"/>
    </location>
</feature>
<organism evidence="7 8">
    <name type="scientific">Mycena pura</name>
    <dbReference type="NCBI Taxonomy" id="153505"/>
    <lineage>
        <taxon>Eukaryota</taxon>
        <taxon>Fungi</taxon>
        <taxon>Dikarya</taxon>
        <taxon>Basidiomycota</taxon>
        <taxon>Agaricomycotina</taxon>
        <taxon>Agaricomycetes</taxon>
        <taxon>Agaricomycetidae</taxon>
        <taxon>Agaricales</taxon>
        <taxon>Marasmiineae</taxon>
        <taxon>Mycenaceae</taxon>
        <taxon>Mycena</taxon>
    </lineage>
</organism>
<feature type="transmembrane region" description="Helical" evidence="6">
    <location>
        <begin position="376"/>
        <end position="399"/>
    </location>
</feature>
<dbReference type="Proteomes" id="UP001219525">
    <property type="component" value="Unassembled WGS sequence"/>
</dbReference>
<dbReference type="PANTHER" id="PTHR23507:SF1">
    <property type="entry name" value="FI18259P1-RELATED"/>
    <property type="match status" value="1"/>
</dbReference>
<dbReference type="PANTHER" id="PTHR23507">
    <property type="entry name" value="ZGC:174356"/>
    <property type="match status" value="1"/>
</dbReference>
<feature type="compositionally biased region" description="Basic and acidic residues" evidence="5">
    <location>
        <begin position="663"/>
        <end position="674"/>
    </location>
</feature>
<reference evidence="7" key="1">
    <citation type="submission" date="2023-03" db="EMBL/GenBank/DDBJ databases">
        <title>Massive genome expansion in bonnet fungi (Mycena s.s.) driven by repeated elements and novel gene families across ecological guilds.</title>
        <authorList>
            <consortium name="Lawrence Berkeley National Laboratory"/>
            <person name="Harder C.B."/>
            <person name="Miyauchi S."/>
            <person name="Viragh M."/>
            <person name="Kuo A."/>
            <person name="Thoen E."/>
            <person name="Andreopoulos B."/>
            <person name="Lu D."/>
            <person name="Skrede I."/>
            <person name="Drula E."/>
            <person name="Henrissat B."/>
            <person name="Morin E."/>
            <person name="Kohler A."/>
            <person name="Barry K."/>
            <person name="LaButti K."/>
            <person name="Morin E."/>
            <person name="Salamov A."/>
            <person name="Lipzen A."/>
            <person name="Mereny Z."/>
            <person name="Hegedus B."/>
            <person name="Baldrian P."/>
            <person name="Stursova M."/>
            <person name="Weitz H."/>
            <person name="Taylor A."/>
            <person name="Grigoriev I.V."/>
            <person name="Nagy L.G."/>
            <person name="Martin F."/>
            <person name="Kauserud H."/>
        </authorList>
    </citation>
    <scope>NUCLEOTIDE SEQUENCE</scope>
    <source>
        <strain evidence="7">9144</strain>
    </source>
</reference>
<feature type="transmembrane region" description="Helical" evidence="6">
    <location>
        <begin position="174"/>
        <end position="194"/>
    </location>
</feature>
<keyword evidence="4 6" id="KW-0472">Membrane</keyword>
<feature type="transmembrane region" description="Helical" evidence="6">
    <location>
        <begin position="286"/>
        <end position="309"/>
    </location>
</feature>
<keyword evidence="2 6" id="KW-0812">Transmembrane</keyword>
<comment type="caution">
    <text evidence="7">The sequence shown here is derived from an EMBL/GenBank/DDBJ whole genome shotgun (WGS) entry which is preliminary data.</text>
</comment>
<dbReference type="InterPro" id="IPR011701">
    <property type="entry name" value="MFS"/>
</dbReference>
<dbReference type="SUPFAM" id="SSF103473">
    <property type="entry name" value="MFS general substrate transporter"/>
    <property type="match status" value="1"/>
</dbReference>
<gene>
    <name evidence="7" type="ORF">GGX14DRAFT_617115</name>
</gene>
<keyword evidence="8" id="KW-1185">Reference proteome</keyword>